<dbReference type="Gene3D" id="3.30.420.10">
    <property type="entry name" value="Ribonuclease H-like superfamily/Ribonuclease H"/>
    <property type="match status" value="1"/>
</dbReference>
<dbReference type="InterPro" id="IPR002562">
    <property type="entry name" value="3'-5'_exonuclease_dom"/>
</dbReference>
<name>A0ABR2LQA8_9ASPA</name>
<evidence type="ECO:0000259" key="3">
    <source>
        <dbReference type="SMART" id="SM00474"/>
    </source>
</evidence>
<keyword evidence="5" id="KW-1185">Reference proteome</keyword>
<evidence type="ECO:0000256" key="2">
    <source>
        <dbReference type="ARBA" id="ARBA00022801"/>
    </source>
</evidence>
<keyword evidence="2" id="KW-0378">Hydrolase</keyword>
<dbReference type="InterPro" id="IPR036397">
    <property type="entry name" value="RNaseH_sf"/>
</dbReference>
<dbReference type="SMART" id="SM00474">
    <property type="entry name" value="35EXOc"/>
    <property type="match status" value="1"/>
</dbReference>
<dbReference type="CDD" id="cd06141">
    <property type="entry name" value="WRN_exo"/>
    <property type="match status" value="1"/>
</dbReference>
<gene>
    <name evidence="4" type="ORF">KSP40_PGU021432</name>
</gene>
<reference evidence="4 5" key="1">
    <citation type="journal article" date="2022" name="Nat. Plants">
        <title>Genomes of leafy and leafless Platanthera orchids illuminate the evolution of mycoheterotrophy.</title>
        <authorList>
            <person name="Li M.H."/>
            <person name="Liu K.W."/>
            <person name="Li Z."/>
            <person name="Lu H.C."/>
            <person name="Ye Q.L."/>
            <person name="Zhang D."/>
            <person name="Wang J.Y."/>
            <person name="Li Y.F."/>
            <person name="Zhong Z.M."/>
            <person name="Liu X."/>
            <person name="Yu X."/>
            <person name="Liu D.K."/>
            <person name="Tu X.D."/>
            <person name="Liu B."/>
            <person name="Hao Y."/>
            <person name="Liao X.Y."/>
            <person name="Jiang Y.T."/>
            <person name="Sun W.H."/>
            <person name="Chen J."/>
            <person name="Chen Y.Q."/>
            <person name="Ai Y."/>
            <person name="Zhai J.W."/>
            <person name="Wu S.S."/>
            <person name="Zhou Z."/>
            <person name="Hsiao Y.Y."/>
            <person name="Wu W.L."/>
            <person name="Chen Y.Y."/>
            <person name="Lin Y.F."/>
            <person name="Hsu J.L."/>
            <person name="Li C.Y."/>
            <person name="Wang Z.W."/>
            <person name="Zhao X."/>
            <person name="Zhong W.Y."/>
            <person name="Ma X.K."/>
            <person name="Ma L."/>
            <person name="Huang J."/>
            <person name="Chen G.Z."/>
            <person name="Huang M.Z."/>
            <person name="Huang L."/>
            <person name="Peng D.H."/>
            <person name="Luo Y.B."/>
            <person name="Zou S.Q."/>
            <person name="Chen S.P."/>
            <person name="Lan S."/>
            <person name="Tsai W.C."/>
            <person name="Van de Peer Y."/>
            <person name="Liu Z.J."/>
        </authorList>
    </citation>
    <scope>NUCLEOTIDE SEQUENCE [LARGE SCALE GENOMIC DNA]</scope>
    <source>
        <strain evidence="4">Lor288</strain>
    </source>
</reference>
<feature type="domain" description="3'-5' exonuclease" evidence="3">
    <location>
        <begin position="28"/>
        <end position="206"/>
    </location>
</feature>
<protein>
    <recommendedName>
        <fullName evidence="3">3'-5' exonuclease domain-containing protein</fullName>
    </recommendedName>
</protein>
<evidence type="ECO:0000313" key="5">
    <source>
        <dbReference type="Proteomes" id="UP001412067"/>
    </source>
</evidence>
<dbReference type="InterPro" id="IPR051132">
    <property type="entry name" value="3-5_Exonuclease_domain"/>
</dbReference>
<proteinExistence type="predicted"/>
<organism evidence="4 5">
    <name type="scientific">Platanthera guangdongensis</name>
    <dbReference type="NCBI Taxonomy" id="2320717"/>
    <lineage>
        <taxon>Eukaryota</taxon>
        <taxon>Viridiplantae</taxon>
        <taxon>Streptophyta</taxon>
        <taxon>Embryophyta</taxon>
        <taxon>Tracheophyta</taxon>
        <taxon>Spermatophyta</taxon>
        <taxon>Magnoliopsida</taxon>
        <taxon>Liliopsida</taxon>
        <taxon>Asparagales</taxon>
        <taxon>Orchidaceae</taxon>
        <taxon>Orchidoideae</taxon>
        <taxon>Orchideae</taxon>
        <taxon>Orchidinae</taxon>
        <taxon>Platanthera</taxon>
    </lineage>
</organism>
<evidence type="ECO:0000256" key="1">
    <source>
        <dbReference type="ARBA" id="ARBA00022722"/>
    </source>
</evidence>
<evidence type="ECO:0000313" key="4">
    <source>
        <dbReference type="EMBL" id="KAK8947626.1"/>
    </source>
</evidence>
<dbReference type="PANTHER" id="PTHR13620:SF105">
    <property type="entry name" value="OS01G0737700 PROTEIN"/>
    <property type="match status" value="1"/>
</dbReference>
<dbReference type="SUPFAM" id="SSF53098">
    <property type="entry name" value="Ribonuclease H-like"/>
    <property type="match status" value="1"/>
</dbReference>
<accession>A0ABR2LQA8</accession>
<dbReference type="PANTHER" id="PTHR13620">
    <property type="entry name" value="3-5 EXONUCLEASE"/>
    <property type="match status" value="1"/>
</dbReference>
<keyword evidence="1" id="KW-0540">Nuclease</keyword>
<dbReference type="InterPro" id="IPR012337">
    <property type="entry name" value="RNaseH-like_sf"/>
</dbReference>
<dbReference type="Pfam" id="PF01612">
    <property type="entry name" value="DNA_pol_A_exo1"/>
    <property type="match status" value="1"/>
</dbReference>
<dbReference type="Proteomes" id="UP001412067">
    <property type="component" value="Unassembled WGS sequence"/>
</dbReference>
<sequence length="211" mass="23948">MSRYIVQDSDFTFTVTFNGRENIFTTLTGSGNEVDFWISDILRLRNERHQLIVGIDVEWRPSRARMQNPTALLQICVGHRCLLFQLLYADYIPHSLKEFLTNPLFTFVGVGINDDIERLVEDSGLMVQNAVDLRELAAQMTGRLEMRQMGLKALAEEIVGVQVSKPNSVTMSRWDQEVLTLDQIMYACLDAFLSFEIGRRLYAGGSFLGSG</sequence>
<dbReference type="EMBL" id="JBBWWR010000016">
    <property type="protein sequence ID" value="KAK8947626.1"/>
    <property type="molecule type" value="Genomic_DNA"/>
</dbReference>
<comment type="caution">
    <text evidence="4">The sequence shown here is derived from an EMBL/GenBank/DDBJ whole genome shotgun (WGS) entry which is preliminary data.</text>
</comment>